<accession>A0ACB8EEH6</accession>
<proteinExistence type="predicted"/>
<comment type="caution">
    <text evidence="1">The sequence shown here is derived from an EMBL/GenBank/DDBJ whole genome shotgun (WGS) entry which is preliminary data.</text>
</comment>
<evidence type="ECO:0000313" key="2">
    <source>
        <dbReference type="Proteomes" id="UP000827872"/>
    </source>
</evidence>
<gene>
    <name evidence="1" type="ORF">K3G42_000965</name>
</gene>
<sequence length="143" mass="15548">MPEARGNPQISIFTRYPLKLGKANTLICSITNLFPPSADVTWARNGEPVTQGVSTTSVYPVNWLSFELFSYLEVTPQDGDVYSCIAQTPGDLYSGVAYWVPTDPVPSDFLETVAGGVAFALGIVFVFLGIVLIVKSRRPRSAE</sequence>
<name>A0ACB8EEH6_9SAUR</name>
<organism evidence="1 2">
    <name type="scientific">Sphaerodactylus townsendi</name>
    <dbReference type="NCBI Taxonomy" id="933632"/>
    <lineage>
        <taxon>Eukaryota</taxon>
        <taxon>Metazoa</taxon>
        <taxon>Chordata</taxon>
        <taxon>Craniata</taxon>
        <taxon>Vertebrata</taxon>
        <taxon>Euteleostomi</taxon>
        <taxon>Lepidosauria</taxon>
        <taxon>Squamata</taxon>
        <taxon>Bifurcata</taxon>
        <taxon>Gekkota</taxon>
        <taxon>Sphaerodactylidae</taxon>
        <taxon>Sphaerodactylus</taxon>
    </lineage>
</organism>
<reference evidence="1" key="1">
    <citation type="submission" date="2021-08" db="EMBL/GenBank/DDBJ databases">
        <title>The first chromosome-level gecko genome reveals the dynamic sex chromosomes of Neotropical dwarf geckos (Sphaerodactylidae: Sphaerodactylus).</title>
        <authorList>
            <person name="Pinto B.J."/>
            <person name="Keating S.E."/>
            <person name="Gamble T."/>
        </authorList>
    </citation>
    <scope>NUCLEOTIDE SEQUENCE</scope>
    <source>
        <strain evidence="1">TG3544</strain>
    </source>
</reference>
<dbReference type="EMBL" id="CM037616">
    <property type="protein sequence ID" value="KAH7991089.1"/>
    <property type="molecule type" value="Genomic_DNA"/>
</dbReference>
<keyword evidence="2" id="KW-1185">Reference proteome</keyword>
<evidence type="ECO:0000313" key="1">
    <source>
        <dbReference type="EMBL" id="KAH7991089.1"/>
    </source>
</evidence>
<dbReference type="Proteomes" id="UP000827872">
    <property type="component" value="Linkage Group LG03"/>
</dbReference>
<protein>
    <submittedName>
        <fullName evidence="1">Uncharacterized protein</fullName>
    </submittedName>
</protein>